<dbReference type="GO" id="GO:0005829">
    <property type="term" value="C:cytosol"/>
    <property type="evidence" value="ECO:0007669"/>
    <property type="project" value="TreeGrafter"/>
</dbReference>
<dbReference type="GO" id="GO:0016627">
    <property type="term" value="F:oxidoreductase activity, acting on the CH-CH group of donors"/>
    <property type="evidence" value="ECO:0007669"/>
    <property type="project" value="TreeGrafter"/>
</dbReference>
<dbReference type="SUPFAM" id="SSF50475">
    <property type="entry name" value="FMN-binding split barrel"/>
    <property type="match status" value="1"/>
</dbReference>
<evidence type="ECO:0000313" key="3">
    <source>
        <dbReference type="EMBL" id="RMI35659.1"/>
    </source>
</evidence>
<gene>
    <name evidence="3" type="ORF">EBN03_05395</name>
</gene>
<dbReference type="GO" id="GO:0070967">
    <property type="term" value="F:coenzyme F420 binding"/>
    <property type="evidence" value="ECO:0007669"/>
    <property type="project" value="TreeGrafter"/>
</dbReference>
<dbReference type="OrthoDB" id="162914at2"/>
<proteinExistence type="predicted"/>
<organism evidence="3 4">
    <name type="scientific">Nocardia stercoris</name>
    <dbReference type="NCBI Taxonomy" id="2483361"/>
    <lineage>
        <taxon>Bacteria</taxon>
        <taxon>Bacillati</taxon>
        <taxon>Actinomycetota</taxon>
        <taxon>Actinomycetes</taxon>
        <taxon>Mycobacteriales</taxon>
        <taxon>Nocardiaceae</taxon>
        <taxon>Nocardia</taxon>
    </lineage>
</organism>
<dbReference type="Gene3D" id="2.30.110.10">
    <property type="entry name" value="Electron Transport, Fmn-binding Protein, Chain A"/>
    <property type="match status" value="1"/>
</dbReference>
<accession>A0A3M2LDP1</accession>
<sequence length="135" mass="15187">MTVEFSPELTKFIDDGKPYATLATVARDGSPHLTVIWLEREDTDLVFSTTVSRVQYKNMVRDPRVTVMLYPPDRPFAYAEVRGTVTITPDPDKVLPNRLSHKYTGLPYAEFNPASVNDAARVIVRVTPHKIVGNL</sequence>
<dbReference type="Proteomes" id="UP000279275">
    <property type="component" value="Unassembled WGS sequence"/>
</dbReference>
<dbReference type="RefSeq" id="WP_122186635.1">
    <property type="nucleotide sequence ID" value="NZ_RFFH01000001.1"/>
</dbReference>
<name>A0A3M2LDP1_9NOCA</name>
<protein>
    <submittedName>
        <fullName evidence="3">PPOX class F420-dependent oxidoreductase</fullName>
    </submittedName>
</protein>
<dbReference type="InterPro" id="IPR052019">
    <property type="entry name" value="F420H2_bilvrd_red/Heme_oxyg"/>
</dbReference>
<evidence type="ECO:0000256" key="1">
    <source>
        <dbReference type="ARBA" id="ARBA00023002"/>
    </source>
</evidence>
<feature type="domain" description="Pyridoxamine 5'-phosphate oxidase N-terminal" evidence="2">
    <location>
        <begin position="8"/>
        <end position="131"/>
    </location>
</feature>
<dbReference type="NCBIfam" id="TIGR03618">
    <property type="entry name" value="Rv1155_F420"/>
    <property type="match status" value="1"/>
</dbReference>
<dbReference type="PANTHER" id="PTHR35176">
    <property type="entry name" value="HEME OXYGENASE HI_0854-RELATED"/>
    <property type="match status" value="1"/>
</dbReference>
<dbReference type="InterPro" id="IPR012349">
    <property type="entry name" value="Split_barrel_FMN-bd"/>
</dbReference>
<dbReference type="EMBL" id="RFFH01000001">
    <property type="protein sequence ID" value="RMI35659.1"/>
    <property type="molecule type" value="Genomic_DNA"/>
</dbReference>
<reference evidence="3 4" key="1">
    <citation type="submission" date="2018-10" db="EMBL/GenBank/DDBJ databases">
        <title>Isolation from cow dung.</title>
        <authorList>
            <person name="Ling L."/>
        </authorList>
    </citation>
    <scope>NUCLEOTIDE SEQUENCE [LARGE SCALE GENOMIC DNA]</scope>
    <source>
        <strain evidence="3 4">NEAU-LL90</strain>
    </source>
</reference>
<keyword evidence="1" id="KW-0560">Oxidoreductase</keyword>
<dbReference type="Pfam" id="PF01243">
    <property type="entry name" value="PNPOx_N"/>
    <property type="match status" value="1"/>
</dbReference>
<dbReference type="AlphaFoldDB" id="A0A3M2LDP1"/>
<keyword evidence="4" id="KW-1185">Reference proteome</keyword>
<evidence type="ECO:0000313" key="4">
    <source>
        <dbReference type="Proteomes" id="UP000279275"/>
    </source>
</evidence>
<dbReference type="InterPro" id="IPR019920">
    <property type="entry name" value="F420-binding_dom_put"/>
</dbReference>
<dbReference type="PANTHER" id="PTHR35176:SF6">
    <property type="entry name" value="HEME OXYGENASE HI_0854-RELATED"/>
    <property type="match status" value="1"/>
</dbReference>
<comment type="caution">
    <text evidence="3">The sequence shown here is derived from an EMBL/GenBank/DDBJ whole genome shotgun (WGS) entry which is preliminary data.</text>
</comment>
<evidence type="ECO:0000259" key="2">
    <source>
        <dbReference type="Pfam" id="PF01243"/>
    </source>
</evidence>
<dbReference type="InterPro" id="IPR011576">
    <property type="entry name" value="Pyridox_Oxase_N"/>
</dbReference>